<keyword evidence="1" id="KW-0238">DNA-binding</keyword>
<keyword evidence="3" id="KW-1185">Reference proteome</keyword>
<accession>A0ABS1U6Q0</accession>
<sequence length="77" mass="8032">MAASSLTTSTQGSIATLHAGPFARAAGYASTASADATRKGYGTDWTCFAAWCQGQGLEPCPLVRRQLAATWPTRPGR</sequence>
<gene>
    <name evidence="2" type="ORF">JMJ56_19565</name>
</gene>
<dbReference type="Gene3D" id="1.10.150.130">
    <property type="match status" value="1"/>
</dbReference>
<proteinExistence type="predicted"/>
<evidence type="ECO:0000313" key="2">
    <source>
        <dbReference type="EMBL" id="MBL6080220.1"/>
    </source>
</evidence>
<dbReference type="InterPro" id="IPR010998">
    <property type="entry name" value="Integrase_recombinase_N"/>
</dbReference>
<dbReference type="SUPFAM" id="SSF47823">
    <property type="entry name" value="lambda integrase-like, N-terminal domain"/>
    <property type="match status" value="1"/>
</dbReference>
<name>A0ABS1U6Q0_9PROT</name>
<reference evidence="2 3" key="1">
    <citation type="submission" date="2021-01" db="EMBL/GenBank/DDBJ databases">
        <title>Belnapia mucosa sp. nov. and Belnapia arida sp. nov., isolated from the Tabernas Desert (Almeria, Spain).</title>
        <authorList>
            <person name="Molina-Menor E."/>
            <person name="Vidal-Verdu A."/>
            <person name="Calonge A."/>
            <person name="Satari L."/>
            <person name="Pereto J."/>
            <person name="Porcar M."/>
        </authorList>
    </citation>
    <scope>NUCLEOTIDE SEQUENCE [LARGE SCALE GENOMIC DNA]</scope>
    <source>
        <strain evidence="2 3">T18</strain>
    </source>
</reference>
<evidence type="ECO:0000256" key="1">
    <source>
        <dbReference type="ARBA" id="ARBA00023125"/>
    </source>
</evidence>
<dbReference type="Proteomes" id="UP000660885">
    <property type="component" value="Unassembled WGS sequence"/>
</dbReference>
<organism evidence="2 3">
    <name type="scientific">Belnapia arida</name>
    <dbReference type="NCBI Taxonomy" id="2804533"/>
    <lineage>
        <taxon>Bacteria</taxon>
        <taxon>Pseudomonadati</taxon>
        <taxon>Pseudomonadota</taxon>
        <taxon>Alphaproteobacteria</taxon>
        <taxon>Acetobacterales</taxon>
        <taxon>Roseomonadaceae</taxon>
        <taxon>Belnapia</taxon>
    </lineage>
</organism>
<dbReference type="EMBL" id="JAETWB010000012">
    <property type="protein sequence ID" value="MBL6080220.1"/>
    <property type="molecule type" value="Genomic_DNA"/>
</dbReference>
<evidence type="ECO:0008006" key="4">
    <source>
        <dbReference type="Google" id="ProtNLM"/>
    </source>
</evidence>
<comment type="caution">
    <text evidence="2">The sequence shown here is derived from an EMBL/GenBank/DDBJ whole genome shotgun (WGS) entry which is preliminary data.</text>
</comment>
<protein>
    <recommendedName>
        <fullName evidence="4">Integrase</fullName>
    </recommendedName>
</protein>
<evidence type="ECO:0000313" key="3">
    <source>
        <dbReference type="Proteomes" id="UP000660885"/>
    </source>
</evidence>